<gene>
    <name evidence="4" type="primary">Cnig_chr_II.g4320</name>
    <name evidence="4" type="ORF">B9Z55_004320</name>
</gene>
<dbReference type="Pfam" id="PF07735">
    <property type="entry name" value="FBA_2"/>
    <property type="match status" value="1"/>
</dbReference>
<organism evidence="4 5">
    <name type="scientific">Caenorhabditis nigoni</name>
    <dbReference type="NCBI Taxonomy" id="1611254"/>
    <lineage>
        <taxon>Eukaryota</taxon>
        <taxon>Metazoa</taxon>
        <taxon>Ecdysozoa</taxon>
        <taxon>Nematoda</taxon>
        <taxon>Chromadorea</taxon>
        <taxon>Rhabditida</taxon>
        <taxon>Rhabditina</taxon>
        <taxon>Rhabditomorpha</taxon>
        <taxon>Rhabditoidea</taxon>
        <taxon>Rhabditidae</taxon>
        <taxon>Peloderinae</taxon>
        <taxon>Caenorhabditis</taxon>
    </lineage>
</organism>
<feature type="chain" id="PRO_5013721006" evidence="1">
    <location>
        <begin position="23"/>
        <end position="324"/>
    </location>
</feature>
<dbReference type="PANTHER" id="PTHR21503">
    <property type="entry name" value="F-BOX-CONTAINING HYPOTHETICAL PROTEIN C.ELEGANS"/>
    <property type="match status" value="1"/>
</dbReference>
<feature type="signal peptide" evidence="1">
    <location>
        <begin position="1"/>
        <end position="22"/>
    </location>
</feature>
<dbReference type="InterPro" id="IPR012885">
    <property type="entry name" value="F-box_Sdz-33"/>
</dbReference>
<evidence type="ECO:0000313" key="4">
    <source>
        <dbReference type="EMBL" id="PIC43670.1"/>
    </source>
</evidence>
<evidence type="ECO:0000259" key="3">
    <source>
        <dbReference type="Pfam" id="PF07735"/>
    </source>
</evidence>
<feature type="domain" description="Sdz-33 F-box" evidence="3">
    <location>
        <begin position="196"/>
        <end position="254"/>
    </location>
</feature>
<name>A0A2G5UVY4_9PELO</name>
<sequence>MENRARFRFLSLHLLVIREVLNILDPFDYINFSQASNKCRKLSTIKKSYGVSLLIRENPEVLIGNRPILYGVKWTKEKEKDGTRDDRTYPNQYHEIRVKYSENPLDSMKELYLYARSLMGIEIGSLGFIMDHFNGQWREIVDGLHSTFRRIPSLQIKGKDQRQDELQYILDNVKHTSHLYIFANTIEGLPLNIPMTIEKVTIQYGSWITLDYVMSLKIRNFSLWNTNLTNESINVIFKSWIEMKSHQNLEHLEINLTNRADFVQDGLKDIPYKMRSSITELNPFYAQEEEIFEVTRKDGRMATIEVSEFPIGFFVKLNVVTPKK</sequence>
<dbReference type="Proteomes" id="UP000230233">
    <property type="component" value="Chromosome II"/>
</dbReference>
<evidence type="ECO:0000313" key="5">
    <source>
        <dbReference type="Proteomes" id="UP000230233"/>
    </source>
</evidence>
<dbReference type="Pfam" id="PF00646">
    <property type="entry name" value="F-box"/>
    <property type="match status" value="1"/>
</dbReference>
<proteinExistence type="predicted"/>
<dbReference type="InterPro" id="IPR001810">
    <property type="entry name" value="F-box_dom"/>
</dbReference>
<dbReference type="PANTHER" id="PTHR21503:SF8">
    <property type="entry name" value="F-BOX ASSOCIATED DOMAIN-CONTAINING PROTEIN-RELATED"/>
    <property type="match status" value="1"/>
</dbReference>
<accession>A0A2G5UVY4</accession>
<reference evidence="5" key="1">
    <citation type="submission" date="2017-10" db="EMBL/GenBank/DDBJ databases">
        <title>Rapid genome shrinkage in a self-fertile nematode reveals novel sperm competition proteins.</title>
        <authorList>
            <person name="Yin D."/>
            <person name="Schwarz E.M."/>
            <person name="Thomas C.G."/>
            <person name="Felde R.L."/>
            <person name="Korf I.F."/>
            <person name="Cutter A.D."/>
            <person name="Schartner C.M."/>
            <person name="Ralston E.J."/>
            <person name="Meyer B.J."/>
            <person name="Haag E.S."/>
        </authorList>
    </citation>
    <scope>NUCLEOTIDE SEQUENCE [LARGE SCALE GENOMIC DNA]</scope>
    <source>
        <strain evidence="5">JU1422</strain>
    </source>
</reference>
<evidence type="ECO:0000256" key="1">
    <source>
        <dbReference type="SAM" id="SignalP"/>
    </source>
</evidence>
<dbReference type="OrthoDB" id="5907071at2759"/>
<evidence type="ECO:0000259" key="2">
    <source>
        <dbReference type="Pfam" id="PF00646"/>
    </source>
</evidence>
<dbReference type="EMBL" id="PDUG01000002">
    <property type="protein sequence ID" value="PIC43670.1"/>
    <property type="molecule type" value="Genomic_DNA"/>
</dbReference>
<keyword evidence="5" id="KW-1185">Reference proteome</keyword>
<comment type="caution">
    <text evidence="4">The sequence shown here is derived from an EMBL/GenBank/DDBJ whole genome shotgun (WGS) entry which is preliminary data.</text>
</comment>
<dbReference type="AlphaFoldDB" id="A0A2G5UVY4"/>
<feature type="domain" description="F-box" evidence="2">
    <location>
        <begin position="9"/>
        <end position="47"/>
    </location>
</feature>
<protein>
    <submittedName>
        <fullName evidence="4">Uncharacterized protein</fullName>
    </submittedName>
</protein>
<keyword evidence="1" id="KW-0732">Signal</keyword>